<evidence type="ECO:0000313" key="4">
    <source>
        <dbReference type="Proteomes" id="UP000271337"/>
    </source>
</evidence>
<dbReference type="AlphaFoldDB" id="A0A3M7A7N7"/>
<organism evidence="2 4">
    <name type="scientific">Hortaea werneckii</name>
    <name type="common">Black yeast</name>
    <name type="synonym">Cladosporium werneckii</name>
    <dbReference type="NCBI Taxonomy" id="91943"/>
    <lineage>
        <taxon>Eukaryota</taxon>
        <taxon>Fungi</taxon>
        <taxon>Dikarya</taxon>
        <taxon>Ascomycota</taxon>
        <taxon>Pezizomycotina</taxon>
        <taxon>Dothideomycetes</taxon>
        <taxon>Dothideomycetidae</taxon>
        <taxon>Mycosphaerellales</taxon>
        <taxon>Teratosphaeriaceae</taxon>
        <taxon>Hortaea</taxon>
    </lineage>
</organism>
<dbReference type="VEuPathDB" id="FungiDB:BTJ68_10888"/>
<protein>
    <submittedName>
        <fullName evidence="2">Uncharacterized protein</fullName>
    </submittedName>
</protein>
<feature type="transmembrane region" description="Helical" evidence="1">
    <location>
        <begin position="12"/>
        <end position="32"/>
    </location>
</feature>
<dbReference type="EMBL" id="QWIL01000138">
    <property type="protein sequence ID" value="RMY23270.1"/>
    <property type="molecule type" value="Genomic_DNA"/>
</dbReference>
<dbReference type="Proteomes" id="UP000276864">
    <property type="component" value="Unassembled WGS sequence"/>
</dbReference>
<keyword evidence="1" id="KW-0812">Transmembrane</keyword>
<feature type="transmembrane region" description="Helical" evidence="1">
    <location>
        <begin position="52"/>
        <end position="71"/>
    </location>
</feature>
<name>A0A3M7A7N7_HORWE</name>
<comment type="caution">
    <text evidence="2">The sequence shown here is derived from an EMBL/GenBank/DDBJ whole genome shotgun (WGS) entry which is preliminary data.</text>
</comment>
<sequence>MAKTTHSNKAELILWIIIIILTLSIVTALTLAFGFPDFTCAHVPALATWADNFLWCAFVNLGSEIAFLILISGMRYPEDPDQLPSKESDKDSLRRQKWDPLSRFGRYDRYALACSVYLITIVAGTWVRQVTMGMAVDCTQWKAAANGDVVVSILMAQEPSAMCTVSQLAQSRVKSPSELNTILKLWRPVNHS</sequence>
<dbReference type="Proteomes" id="UP000271337">
    <property type="component" value="Unassembled WGS sequence"/>
</dbReference>
<reference evidence="4 5" key="1">
    <citation type="journal article" date="2018" name="BMC Genomics">
        <title>Genomic evidence for intraspecific hybridization in a clonal and extremely halotolerant yeast.</title>
        <authorList>
            <person name="Gostincar C."/>
            <person name="Stajich J.E."/>
            <person name="Zupancic J."/>
            <person name="Zalar P."/>
            <person name="Gunde-Cimerman N."/>
        </authorList>
    </citation>
    <scope>NUCLEOTIDE SEQUENCE [LARGE SCALE GENOMIC DNA]</scope>
    <source>
        <strain evidence="3 5">EXF-6651</strain>
        <strain evidence="2 4">EXF-6669</strain>
    </source>
</reference>
<evidence type="ECO:0000313" key="5">
    <source>
        <dbReference type="Proteomes" id="UP000276864"/>
    </source>
</evidence>
<keyword evidence="1" id="KW-0472">Membrane</keyword>
<keyword evidence="1" id="KW-1133">Transmembrane helix</keyword>
<evidence type="ECO:0000313" key="3">
    <source>
        <dbReference type="EMBL" id="RMY34239.1"/>
    </source>
</evidence>
<proteinExistence type="predicted"/>
<evidence type="ECO:0000313" key="2">
    <source>
        <dbReference type="EMBL" id="RMY23270.1"/>
    </source>
</evidence>
<feature type="transmembrane region" description="Helical" evidence="1">
    <location>
        <begin position="110"/>
        <end position="127"/>
    </location>
</feature>
<accession>A0A3M7A7N7</accession>
<evidence type="ECO:0000256" key="1">
    <source>
        <dbReference type="SAM" id="Phobius"/>
    </source>
</evidence>
<gene>
    <name evidence="3" type="ORF">D0866_05387</name>
    <name evidence="2" type="ORF">D0867_02152</name>
</gene>
<dbReference type="OrthoDB" id="3908487at2759"/>
<dbReference type="EMBL" id="QWIM01000472">
    <property type="protein sequence ID" value="RMY34239.1"/>
    <property type="molecule type" value="Genomic_DNA"/>
</dbReference>